<comment type="caution">
    <text evidence="5">The sequence shown here is derived from an EMBL/GenBank/DDBJ whole genome shotgun (WGS) entry which is preliminary data.</text>
</comment>
<evidence type="ECO:0000256" key="2">
    <source>
        <dbReference type="ARBA" id="ARBA00023002"/>
    </source>
</evidence>
<accession>A0ABR3XY29</accession>
<evidence type="ECO:0000256" key="3">
    <source>
        <dbReference type="ARBA" id="ARBA00038157"/>
    </source>
</evidence>
<dbReference type="CDD" id="cd19079">
    <property type="entry name" value="AKR_EcYajO-like"/>
    <property type="match status" value="1"/>
</dbReference>
<reference evidence="5 6" key="1">
    <citation type="journal article" date="2024" name="IMA Fungus">
        <title>IMA Genome - F19 : A genome assembly and annotation guide to empower mycologists, including annotated draft genome sequences of Ceratocystis pirilliformis, Diaporthe australafricana, Fusarium ophioides, Paecilomyces lecythidis, and Sporothrix stenoceras.</title>
        <authorList>
            <person name="Aylward J."/>
            <person name="Wilson A.M."/>
            <person name="Visagie C.M."/>
            <person name="Spraker J."/>
            <person name="Barnes I."/>
            <person name="Buitendag C."/>
            <person name="Ceriani C."/>
            <person name="Del Mar Angel L."/>
            <person name="du Plessis D."/>
            <person name="Fuchs T."/>
            <person name="Gasser K."/>
            <person name="Kramer D."/>
            <person name="Li W."/>
            <person name="Munsamy K."/>
            <person name="Piso A."/>
            <person name="Price J.L."/>
            <person name="Sonnekus B."/>
            <person name="Thomas C."/>
            <person name="van der Nest A."/>
            <person name="van Dijk A."/>
            <person name="van Heerden A."/>
            <person name="van Vuuren N."/>
            <person name="Yilmaz N."/>
            <person name="Duong T.A."/>
            <person name="van der Merwe N.A."/>
            <person name="Wingfield M.J."/>
            <person name="Wingfield B.D."/>
        </authorList>
    </citation>
    <scope>NUCLEOTIDE SEQUENCE [LARGE SCALE GENOMIC DNA]</scope>
    <source>
        <strain evidence="5 6">CMW 18167</strain>
    </source>
</reference>
<proteinExistence type="inferred from homology"/>
<dbReference type="Gene3D" id="3.20.20.100">
    <property type="entry name" value="NADP-dependent oxidoreductase domain"/>
    <property type="match status" value="1"/>
</dbReference>
<dbReference type="InterPro" id="IPR050523">
    <property type="entry name" value="AKR_Detox_Biosynth"/>
</dbReference>
<comment type="similarity">
    <text evidence="3">Belongs to the aldo/keto reductase family. Aldo/keto reductase 2 subfamily.</text>
</comment>
<dbReference type="PANTHER" id="PTHR43364:SF9">
    <property type="entry name" value="OXIDOREDUCTASE"/>
    <property type="match status" value="1"/>
</dbReference>
<feature type="domain" description="NADP-dependent oxidoreductase" evidence="4">
    <location>
        <begin position="35"/>
        <end position="347"/>
    </location>
</feature>
<dbReference type="InterPro" id="IPR036812">
    <property type="entry name" value="NAD(P)_OxRdtase_dom_sf"/>
</dbReference>
<sequence length="358" mass="40507">MAQTTLPLSLKQSLEATKVSYAQLGKSGLHVSVPILGAMSFGHKDWQPWVNDNEAEVETLLKGAYDRGLNTWDTANVYSNGVSEEMIGRVIKKYNLPRHKLVLLTKCWGTVGEEPAVFHMRYGKEMAQSKDYVNQGGLSRTAIFNAVNASLKRLQTDYIDLLQIHRFDASVPPEETMKALHDLVESGKVRYIGASSMWAYQFATLQFTAEKNGWTKFISMQNHYSLCYREEEREMIKYCQQTGVGLIPWAPLYRGLLARPWQSVTTARSESMSAMFKETSEADEKIVNRVQELAEKKGWKMSHVALAWIIQKGTTPIVGFSSLARLEEAADVRGKTLTEEEIQYLEEPYVPKKIIGHS</sequence>
<dbReference type="EMBL" id="JAVDPF010000008">
    <property type="protein sequence ID" value="KAL1880915.1"/>
    <property type="molecule type" value="Genomic_DNA"/>
</dbReference>
<gene>
    <name evidence="5" type="ORF">Plec18167_003450</name>
</gene>
<dbReference type="Pfam" id="PF00248">
    <property type="entry name" value="Aldo_ket_red"/>
    <property type="match status" value="1"/>
</dbReference>
<dbReference type="Proteomes" id="UP001583193">
    <property type="component" value="Unassembled WGS sequence"/>
</dbReference>
<keyword evidence="6" id="KW-1185">Reference proteome</keyword>
<keyword evidence="1" id="KW-0521">NADP</keyword>
<evidence type="ECO:0000313" key="6">
    <source>
        <dbReference type="Proteomes" id="UP001583193"/>
    </source>
</evidence>
<protein>
    <recommendedName>
        <fullName evidence="4">NADP-dependent oxidoreductase domain-containing protein</fullName>
    </recommendedName>
</protein>
<dbReference type="PANTHER" id="PTHR43364">
    <property type="entry name" value="NADH-SPECIFIC METHYLGLYOXAL REDUCTASE-RELATED"/>
    <property type="match status" value="1"/>
</dbReference>
<organism evidence="5 6">
    <name type="scientific">Paecilomyces lecythidis</name>
    <dbReference type="NCBI Taxonomy" id="3004212"/>
    <lineage>
        <taxon>Eukaryota</taxon>
        <taxon>Fungi</taxon>
        <taxon>Dikarya</taxon>
        <taxon>Ascomycota</taxon>
        <taxon>Pezizomycotina</taxon>
        <taxon>Eurotiomycetes</taxon>
        <taxon>Eurotiomycetidae</taxon>
        <taxon>Eurotiales</taxon>
        <taxon>Thermoascaceae</taxon>
        <taxon>Paecilomyces</taxon>
    </lineage>
</organism>
<dbReference type="InterPro" id="IPR023210">
    <property type="entry name" value="NADP_OxRdtase_dom"/>
</dbReference>
<keyword evidence="2" id="KW-0560">Oxidoreductase</keyword>
<dbReference type="SUPFAM" id="SSF51430">
    <property type="entry name" value="NAD(P)-linked oxidoreductase"/>
    <property type="match status" value="1"/>
</dbReference>
<name>A0ABR3XY29_9EURO</name>
<evidence type="ECO:0000259" key="4">
    <source>
        <dbReference type="Pfam" id="PF00248"/>
    </source>
</evidence>
<evidence type="ECO:0000256" key="1">
    <source>
        <dbReference type="ARBA" id="ARBA00022857"/>
    </source>
</evidence>
<evidence type="ECO:0000313" key="5">
    <source>
        <dbReference type="EMBL" id="KAL1880915.1"/>
    </source>
</evidence>